<accession>A0ABR0SIK6</accession>
<dbReference type="Proteomes" id="UP001338125">
    <property type="component" value="Unassembled WGS sequence"/>
</dbReference>
<evidence type="ECO:0000313" key="2">
    <source>
        <dbReference type="Proteomes" id="UP001338125"/>
    </source>
</evidence>
<dbReference type="EMBL" id="JAVFKD010000012">
    <property type="protein sequence ID" value="KAK5991968.1"/>
    <property type="molecule type" value="Genomic_DNA"/>
</dbReference>
<comment type="caution">
    <text evidence="1">The sequence shown here is derived from an EMBL/GenBank/DDBJ whole genome shotgun (WGS) entry which is preliminary data.</text>
</comment>
<sequence>MKFTIEIDLLVEIEDIEDELRILHQVLEDQQTTVKQLSDTFGNVGLEQGIPLDHKSIKSYLLHVGKMQDMAKKARDSLHHLIDLKQKQANSLEVAVATKHAEYQRNQAQEAARQSKILMVFTVVTTVFLPL</sequence>
<reference evidence="1 2" key="1">
    <citation type="submission" date="2024-01" db="EMBL/GenBank/DDBJ databases">
        <title>Complete genome of Cladobotryum mycophilum ATHUM6906.</title>
        <authorList>
            <person name="Christinaki A.C."/>
            <person name="Myridakis A.I."/>
            <person name="Kouvelis V.N."/>
        </authorList>
    </citation>
    <scope>NUCLEOTIDE SEQUENCE [LARGE SCALE GENOMIC DNA]</scope>
    <source>
        <strain evidence="1 2">ATHUM6906</strain>
    </source>
</reference>
<organism evidence="1 2">
    <name type="scientific">Cladobotryum mycophilum</name>
    <dbReference type="NCBI Taxonomy" id="491253"/>
    <lineage>
        <taxon>Eukaryota</taxon>
        <taxon>Fungi</taxon>
        <taxon>Dikarya</taxon>
        <taxon>Ascomycota</taxon>
        <taxon>Pezizomycotina</taxon>
        <taxon>Sordariomycetes</taxon>
        <taxon>Hypocreomycetidae</taxon>
        <taxon>Hypocreales</taxon>
        <taxon>Hypocreaceae</taxon>
        <taxon>Cladobotryum</taxon>
    </lineage>
</organism>
<gene>
    <name evidence="1" type="ORF">PT974_05363</name>
</gene>
<keyword evidence="2" id="KW-1185">Reference proteome</keyword>
<name>A0ABR0SIK6_9HYPO</name>
<proteinExistence type="predicted"/>
<protein>
    <submittedName>
        <fullName evidence="1">Uncharacterized protein</fullName>
    </submittedName>
</protein>
<evidence type="ECO:0000313" key="1">
    <source>
        <dbReference type="EMBL" id="KAK5991968.1"/>
    </source>
</evidence>